<evidence type="ECO:0000313" key="2">
    <source>
        <dbReference type="Proteomes" id="UP001198901"/>
    </source>
</evidence>
<proteinExistence type="predicted"/>
<gene>
    <name evidence="1" type="ORF">LBU54_15325</name>
</gene>
<dbReference type="Proteomes" id="UP001198901">
    <property type="component" value="Unassembled WGS sequence"/>
</dbReference>
<comment type="caution">
    <text evidence="1">The sequence shown here is derived from an EMBL/GenBank/DDBJ whole genome shotgun (WGS) entry which is preliminary data.</text>
</comment>
<protein>
    <submittedName>
        <fullName evidence="1">T9SS type B sorting domain-containing protein</fullName>
    </submittedName>
</protein>
<evidence type="ECO:0000313" key="1">
    <source>
        <dbReference type="EMBL" id="MCA0133962.1"/>
    </source>
</evidence>
<dbReference type="NCBIfam" id="TIGR04131">
    <property type="entry name" value="Bac_Flav_CTERM"/>
    <property type="match status" value="1"/>
</dbReference>
<sequence length="105" mass="11881">TARDRNGCGLVTETVFVVDYPLYFTPNGDGNNDTWNIAGIGGTAKIYIFDRYGKLLKQISPTGSGWDGTYNGSRMPSSDYWFTVEYDEPGTDRRKELRAHFTLKR</sequence>
<dbReference type="RefSeq" id="WP_224531997.1">
    <property type="nucleotide sequence ID" value="NZ_JAIUJR010000049.1"/>
</dbReference>
<dbReference type="Pfam" id="PF13585">
    <property type="entry name" value="CHU_C"/>
    <property type="match status" value="1"/>
</dbReference>
<dbReference type="EMBL" id="JAIUJR010000049">
    <property type="protein sequence ID" value="MCA0133962.1"/>
    <property type="molecule type" value="Genomic_DNA"/>
</dbReference>
<accession>A0ABS7XVA5</accession>
<reference evidence="2" key="1">
    <citation type="submission" date="2023-07" db="EMBL/GenBank/DDBJ databases">
        <authorList>
            <person name="Yue Y."/>
        </authorList>
    </citation>
    <scope>NUCLEOTIDE SEQUENCE [LARGE SCALE GENOMIC DNA]</scope>
    <source>
        <strain evidence="2">D23</strain>
    </source>
</reference>
<dbReference type="InterPro" id="IPR026341">
    <property type="entry name" value="T9SS_type_B"/>
</dbReference>
<keyword evidence="2" id="KW-1185">Reference proteome</keyword>
<organism evidence="1 2">
    <name type="scientific">Winogradskyella alexanderae</name>
    <dbReference type="NCBI Taxonomy" id="2877123"/>
    <lineage>
        <taxon>Bacteria</taxon>
        <taxon>Pseudomonadati</taxon>
        <taxon>Bacteroidota</taxon>
        <taxon>Flavobacteriia</taxon>
        <taxon>Flavobacteriales</taxon>
        <taxon>Flavobacteriaceae</taxon>
        <taxon>Winogradskyella</taxon>
    </lineage>
</organism>
<name>A0ABS7XVA5_9FLAO</name>
<feature type="non-terminal residue" evidence="1">
    <location>
        <position position="1"/>
    </location>
</feature>